<sequence length="211" mass="24307">MTVSPGKKRPRRPEAVARKRKFYRVDPYRSGGDGFSFELENEKELPSGLERISGLAETPRILFSPSAARRPRDLAPLWYAWLISDRTKAVFESVDPNGFVFAPCTVRVRKGTWDGPPYWLCQVVRVLDALDEGRSRSNIGIDDDRRKLTFGRKYHEFFGRRELVFREDLIGDAHIFRMAHDDSCEICDDDLKNACKSAGLKIYFTDVLNDR</sequence>
<reference evidence="2 3" key="1">
    <citation type="journal article" date="2020" name="Arch. Microbiol.">
        <title>Bradyrhizobium campsiandrae sp. nov., a nitrogen-fixing bacterial strain isolated from a native leguminous tree from the Amazon adapted to flooded conditions.</title>
        <authorList>
            <person name="Cabral Michel D."/>
            <person name="Martins da Costa E."/>
            <person name="Azarias Guimaraes A."/>
            <person name="Soares de Carvalho T."/>
            <person name="Santos de Castro Caputo P."/>
            <person name="Willems A."/>
            <person name="de Souza Moreira F.M."/>
        </authorList>
    </citation>
    <scope>NUCLEOTIDE SEQUENCE [LARGE SCALE GENOMIC DNA]</scope>
    <source>
        <strain evidence="3">INPA 384B</strain>
    </source>
</reference>
<dbReference type="EMBL" id="JAATTO010000024">
    <property type="protein sequence ID" value="MBC9980119.1"/>
    <property type="molecule type" value="Genomic_DNA"/>
</dbReference>
<keyword evidence="3" id="KW-1185">Reference proteome</keyword>
<organism evidence="2 3">
    <name type="scientific">Bradyrhizobium campsiandrae</name>
    <dbReference type="NCBI Taxonomy" id="1729892"/>
    <lineage>
        <taxon>Bacteria</taxon>
        <taxon>Pseudomonadati</taxon>
        <taxon>Pseudomonadota</taxon>
        <taxon>Alphaproteobacteria</taxon>
        <taxon>Hyphomicrobiales</taxon>
        <taxon>Nitrobacteraceae</taxon>
        <taxon>Bradyrhizobium</taxon>
    </lineage>
</organism>
<evidence type="ECO:0000313" key="2">
    <source>
        <dbReference type="EMBL" id="MBC9980119.1"/>
    </source>
</evidence>
<feature type="domain" description="Immunity MXAN-0049 protein" evidence="1">
    <location>
        <begin position="52"/>
        <end position="201"/>
    </location>
</feature>
<proteinExistence type="predicted"/>
<comment type="caution">
    <text evidence="2">The sequence shown here is derived from an EMBL/GenBank/DDBJ whole genome shotgun (WGS) entry which is preliminary data.</text>
</comment>
<name>A0ABR7U7U5_9BRAD</name>
<dbReference type="Proteomes" id="UP000639516">
    <property type="component" value="Unassembled WGS sequence"/>
</dbReference>
<evidence type="ECO:0000313" key="3">
    <source>
        <dbReference type="Proteomes" id="UP000639516"/>
    </source>
</evidence>
<protein>
    <submittedName>
        <fullName evidence="2">DUF1629 domain-containing protein</fullName>
    </submittedName>
</protein>
<dbReference type="Pfam" id="PF07791">
    <property type="entry name" value="Imm11"/>
    <property type="match status" value="1"/>
</dbReference>
<evidence type="ECO:0000259" key="1">
    <source>
        <dbReference type="Pfam" id="PF07791"/>
    </source>
</evidence>
<gene>
    <name evidence="2" type="ORF">HA482_18095</name>
</gene>
<dbReference type="RefSeq" id="WP_188096404.1">
    <property type="nucleotide sequence ID" value="NZ_JAANIH010000003.1"/>
</dbReference>
<dbReference type="InterPro" id="IPR012433">
    <property type="entry name" value="Imm11"/>
</dbReference>
<accession>A0ABR7U7U5</accession>